<reference evidence="2 3" key="1">
    <citation type="submission" date="2020-05" db="EMBL/GenBank/DDBJ databases">
        <title>Azospirillum oleiclasticum sp. nov, a nitrogen-fixing and heavy crude oil-emulsifying bacterium isolated from the crude oil of Yumen Oilfield.</title>
        <authorList>
            <person name="Wu D."/>
            <person name="Cai M."/>
            <person name="Zhang X."/>
        </authorList>
    </citation>
    <scope>NUCLEOTIDE SEQUENCE [LARGE SCALE GENOMIC DNA]</scope>
    <source>
        <strain evidence="2 3">ROY-1-1-2</strain>
    </source>
</reference>
<feature type="transmembrane region" description="Helical" evidence="1">
    <location>
        <begin position="105"/>
        <end position="136"/>
    </location>
</feature>
<organism evidence="2 3">
    <name type="scientific">Azospirillum oleiclasticum</name>
    <dbReference type="NCBI Taxonomy" id="2735135"/>
    <lineage>
        <taxon>Bacteria</taxon>
        <taxon>Pseudomonadati</taxon>
        <taxon>Pseudomonadota</taxon>
        <taxon>Alphaproteobacteria</taxon>
        <taxon>Rhodospirillales</taxon>
        <taxon>Azospirillaceae</taxon>
        <taxon>Azospirillum</taxon>
    </lineage>
</organism>
<keyword evidence="3" id="KW-1185">Reference proteome</keyword>
<comment type="caution">
    <text evidence="2">The sequence shown here is derived from an EMBL/GenBank/DDBJ whole genome shotgun (WGS) entry which is preliminary data.</text>
</comment>
<feature type="transmembrane region" description="Helical" evidence="1">
    <location>
        <begin position="314"/>
        <end position="333"/>
    </location>
</feature>
<keyword evidence="1" id="KW-0472">Membrane</keyword>
<protein>
    <recommendedName>
        <fullName evidence="4">Glycosyltransferase RgtA/B/C/D-like domain-containing protein</fullName>
    </recommendedName>
</protein>
<evidence type="ECO:0000313" key="2">
    <source>
        <dbReference type="EMBL" id="NYZ24165.1"/>
    </source>
</evidence>
<proteinExistence type="predicted"/>
<dbReference type="Proteomes" id="UP000584642">
    <property type="component" value="Unassembled WGS sequence"/>
</dbReference>
<evidence type="ECO:0008006" key="4">
    <source>
        <dbReference type="Google" id="ProtNLM"/>
    </source>
</evidence>
<evidence type="ECO:0000313" key="3">
    <source>
        <dbReference type="Proteomes" id="UP000584642"/>
    </source>
</evidence>
<feature type="transmembrane region" description="Helical" evidence="1">
    <location>
        <begin position="73"/>
        <end position="93"/>
    </location>
</feature>
<feature type="transmembrane region" description="Helical" evidence="1">
    <location>
        <begin position="261"/>
        <end position="280"/>
    </location>
</feature>
<feature type="transmembrane region" description="Helical" evidence="1">
    <location>
        <begin position="228"/>
        <end position="254"/>
    </location>
</feature>
<feature type="transmembrane region" description="Helical" evidence="1">
    <location>
        <begin position="286"/>
        <end position="307"/>
    </location>
</feature>
<keyword evidence="1" id="KW-0812">Transmembrane</keyword>
<dbReference type="RefSeq" id="WP_180285937.1">
    <property type="nucleotide sequence ID" value="NZ_JABFDB010000035.1"/>
</dbReference>
<evidence type="ECO:0000256" key="1">
    <source>
        <dbReference type="SAM" id="Phobius"/>
    </source>
</evidence>
<accession>A0ABX2TIJ6</accession>
<feature type="transmembrane region" description="Helical" evidence="1">
    <location>
        <begin position="148"/>
        <end position="177"/>
    </location>
</feature>
<feature type="transmembrane region" description="Helical" evidence="1">
    <location>
        <begin position="189"/>
        <end position="208"/>
    </location>
</feature>
<name>A0ABX2TIJ6_9PROT</name>
<keyword evidence="1" id="KW-1133">Transmembrane helix</keyword>
<dbReference type="EMBL" id="JABFDB010000035">
    <property type="protein sequence ID" value="NYZ24165.1"/>
    <property type="molecule type" value="Genomic_DNA"/>
</dbReference>
<sequence length="551" mass="57129">MFLLTALAIAVMLALLGPALRDNDQAALVSGAVQLAHGDAPWWRAPFYNYDKQYGSYLLLALLIRLWPGLDPVLAGNLLQTVLLSAGLALAAWRVGRRRGLPAWLAAAVLASPVLVLYGPFLGTSTMSLAFLLMAFSALAGPPSAAARALACLLVAVAAACRADAVLVVPALYLAVAPRGTPWGLLRRGLPWALGLAAVLPVLAGRLIDPNRNPDFLGYVIDLKVWLALTLFGMGAGALAALLLLAGLYAALAVLRPRWRLFHLAIAAAALLPLAFYSGQLSTPRYFLPSVAVLLFLGTSRRTAALVRGLRPGWAVRAAGAGVAAAALLPWAVGLSLPALDAARPALAGATRIPTADGVIPMGAYAAFVAETRAAGFALDHNHKIWQSAAATRFEPCDGRVDLLGTGMVKYLELAAVLQGHAVRELATPEQSACGFVYADARSLTRGYGGNGPGDRPGFFARPMQVASDAGGGQPVLRIAASGAPSDLARALEALRARFAGREFELHLGPAPAVPNQIAVPVCGGGIIPAATCPSTPAGWAAGIYPAYMGK</sequence>
<gene>
    <name evidence="2" type="ORF">HND93_31050</name>
</gene>